<feature type="region of interest" description="Disordered" evidence="1">
    <location>
        <begin position="1"/>
        <end position="38"/>
    </location>
</feature>
<feature type="compositionally biased region" description="Basic and acidic residues" evidence="1">
    <location>
        <begin position="1"/>
        <end position="13"/>
    </location>
</feature>
<sequence>MMPEAAEEHDRGRPGVLLDTPFRNPRFKGSRTSCSALK</sequence>
<reference evidence="2" key="1">
    <citation type="journal article" date="2018" name="Mar. Drugs">
        <title>Identification and Characterization of Mycemycin Biosynthetic Gene Clusters in Streptomyces olivaceus FXJ8.012 and Streptomyces sp. FXJ1.235.</title>
        <authorList>
            <person name="Song F."/>
            <person name="Liu N."/>
            <person name="Liu M."/>
            <person name="Chen Y."/>
            <person name="Huang Y."/>
        </authorList>
    </citation>
    <scope>NUCLEOTIDE SEQUENCE</scope>
    <source>
        <strain evidence="2">FXJ8.012</strain>
    </source>
</reference>
<organism evidence="2">
    <name type="scientific">Streptomyces olivaceus</name>
    <dbReference type="NCBI Taxonomy" id="47716"/>
    <lineage>
        <taxon>Bacteria</taxon>
        <taxon>Bacillati</taxon>
        <taxon>Actinomycetota</taxon>
        <taxon>Actinomycetes</taxon>
        <taxon>Kitasatosporales</taxon>
        <taxon>Streptomycetaceae</taxon>
        <taxon>Streptomyces</taxon>
    </lineage>
</organism>
<evidence type="ECO:0000256" key="1">
    <source>
        <dbReference type="SAM" id="MobiDB-lite"/>
    </source>
</evidence>
<dbReference type="AlphaFoldDB" id="A0A2R3ZQ51"/>
<protein>
    <submittedName>
        <fullName evidence="2">Uncharacterized protein</fullName>
    </submittedName>
</protein>
<name>A0A2R3ZQ51_STROV</name>
<accession>A0A2R3ZQ51</accession>
<evidence type="ECO:0000313" key="2">
    <source>
        <dbReference type="EMBL" id="AVR52624.1"/>
    </source>
</evidence>
<proteinExistence type="predicted"/>
<dbReference type="EMBL" id="MG837055">
    <property type="protein sequence ID" value="AVR52624.1"/>
    <property type="molecule type" value="Genomic_DNA"/>
</dbReference>